<sequence>MAVAMPTQDKETVQMATAVKKKRYFGDKHLNCSFGAVARQAAGVSDGNRSVPQKYGCKSINYALDVDAFVLAAGATAGGADHPYIKVVHDVDAGEDEHVRGWPPKGG</sequence>
<reference evidence="1" key="2">
    <citation type="submission" date="2015-03" db="UniProtKB">
        <authorList>
            <consortium name="EnsemblPlants"/>
        </authorList>
    </citation>
    <scope>IDENTIFICATION</scope>
</reference>
<proteinExistence type="predicted"/>
<reference evidence="1" key="1">
    <citation type="journal article" date="2009" name="Rice">
        <title>De Novo Next Generation Sequencing of Plant Genomes.</title>
        <authorList>
            <person name="Rounsley S."/>
            <person name="Marri P.R."/>
            <person name="Yu Y."/>
            <person name="He R."/>
            <person name="Sisneros N."/>
            <person name="Goicoechea J.L."/>
            <person name="Lee S.J."/>
            <person name="Angelova A."/>
            <person name="Kudrna D."/>
            <person name="Luo M."/>
            <person name="Affourtit J."/>
            <person name="Desany B."/>
            <person name="Knight J."/>
            <person name="Niazi F."/>
            <person name="Egholm M."/>
            <person name="Wing R.A."/>
        </authorList>
    </citation>
    <scope>NUCLEOTIDE SEQUENCE [LARGE SCALE GENOMIC DNA]</scope>
    <source>
        <strain evidence="1">cv. IRGC 105608</strain>
    </source>
</reference>
<protein>
    <submittedName>
        <fullName evidence="1">Uncharacterized protein</fullName>
    </submittedName>
</protein>
<evidence type="ECO:0000313" key="1">
    <source>
        <dbReference type="EnsemblPlants" id="OBART09G11460.1"/>
    </source>
</evidence>
<dbReference type="Proteomes" id="UP000026960">
    <property type="component" value="Chromosome 9"/>
</dbReference>
<organism evidence="1">
    <name type="scientific">Oryza barthii</name>
    <dbReference type="NCBI Taxonomy" id="65489"/>
    <lineage>
        <taxon>Eukaryota</taxon>
        <taxon>Viridiplantae</taxon>
        <taxon>Streptophyta</taxon>
        <taxon>Embryophyta</taxon>
        <taxon>Tracheophyta</taxon>
        <taxon>Spermatophyta</taxon>
        <taxon>Magnoliopsida</taxon>
        <taxon>Liliopsida</taxon>
        <taxon>Poales</taxon>
        <taxon>Poaceae</taxon>
        <taxon>BOP clade</taxon>
        <taxon>Oryzoideae</taxon>
        <taxon>Oryzeae</taxon>
        <taxon>Oryzinae</taxon>
        <taxon>Oryza</taxon>
    </lineage>
</organism>
<name>A0A0D3H786_9ORYZ</name>
<keyword evidence="2" id="KW-1185">Reference proteome</keyword>
<evidence type="ECO:0000313" key="2">
    <source>
        <dbReference type="Proteomes" id="UP000026960"/>
    </source>
</evidence>
<dbReference type="EnsemblPlants" id="OBART09G11460.1">
    <property type="protein sequence ID" value="OBART09G11460.1"/>
    <property type="gene ID" value="OBART09G11460"/>
</dbReference>
<dbReference type="PaxDb" id="65489-OBART09G11460.1"/>
<dbReference type="Gramene" id="OBART09G11460.1">
    <property type="protein sequence ID" value="OBART09G11460.1"/>
    <property type="gene ID" value="OBART09G11460"/>
</dbReference>
<dbReference type="HOGENOM" id="CLU_2213969_0_0_1"/>
<dbReference type="AlphaFoldDB" id="A0A0D3H786"/>
<accession>A0A0D3H786</accession>